<keyword evidence="3" id="KW-1185">Reference proteome</keyword>
<name>A0A7J5USE2_9MICO</name>
<organism evidence="2 3">
    <name type="scientific">Georgenia thermotolerans</name>
    <dbReference type="NCBI Taxonomy" id="527326"/>
    <lineage>
        <taxon>Bacteria</taxon>
        <taxon>Bacillati</taxon>
        <taxon>Actinomycetota</taxon>
        <taxon>Actinomycetes</taxon>
        <taxon>Micrococcales</taxon>
        <taxon>Bogoriellaceae</taxon>
        <taxon>Georgenia</taxon>
    </lineage>
</organism>
<comment type="caution">
    <text evidence="2">The sequence shown here is derived from an EMBL/GenBank/DDBJ whole genome shotgun (WGS) entry which is preliminary data.</text>
</comment>
<feature type="transmembrane region" description="Helical" evidence="1">
    <location>
        <begin position="430"/>
        <end position="449"/>
    </location>
</feature>
<dbReference type="Proteomes" id="UP000451860">
    <property type="component" value="Unassembled WGS sequence"/>
</dbReference>
<feature type="transmembrane region" description="Helical" evidence="1">
    <location>
        <begin position="310"/>
        <end position="329"/>
    </location>
</feature>
<dbReference type="EMBL" id="WHJE01000013">
    <property type="protein sequence ID" value="KAE8765238.1"/>
    <property type="molecule type" value="Genomic_DNA"/>
</dbReference>
<gene>
    <name evidence="2" type="ORF">GB883_04715</name>
</gene>
<proteinExistence type="predicted"/>
<evidence type="ECO:0000256" key="1">
    <source>
        <dbReference type="SAM" id="Phobius"/>
    </source>
</evidence>
<dbReference type="RefSeq" id="WP_152201547.1">
    <property type="nucleotide sequence ID" value="NZ_VUKF01000007.1"/>
</dbReference>
<feature type="transmembrane region" description="Helical" evidence="1">
    <location>
        <begin position="97"/>
        <end position="116"/>
    </location>
</feature>
<feature type="transmembrane region" description="Helical" evidence="1">
    <location>
        <begin position="380"/>
        <end position="399"/>
    </location>
</feature>
<evidence type="ECO:0000313" key="2">
    <source>
        <dbReference type="EMBL" id="KAE8765238.1"/>
    </source>
</evidence>
<feature type="transmembrane region" description="Helical" evidence="1">
    <location>
        <begin position="211"/>
        <end position="233"/>
    </location>
</feature>
<dbReference type="AlphaFoldDB" id="A0A7J5USE2"/>
<keyword evidence="1" id="KW-1133">Transmembrane helix</keyword>
<keyword evidence="1" id="KW-0472">Membrane</keyword>
<accession>A0A7J5USE2</accession>
<keyword evidence="1" id="KW-0812">Transmembrane</keyword>
<dbReference type="OrthoDB" id="3803867at2"/>
<protein>
    <recommendedName>
        <fullName evidence="4">Oligosaccharide repeat unit polymerase</fullName>
    </recommendedName>
</protein>
<feature type="transmembrane region" description="Helical" evidence="1">
    <location>
        <begin position="166"/>
        <end position="191"/>
    </location>
</feature>
<evidence type="ECO:0008006" key="4">
    <source>
        <dbReference type="Google" id="ProtNLM"/>
    </source>
</evidence>
<feature type="transmembrane region" description="Helical" evidence="1">
    <location>
        <begin position="279"/>
        <end position="298"/>
    </location>
</feature>
<feature type="transmembrane region" description="Helical" evidence="1">
    <location>
        <begin position="128"/>
        <end position="146"/>
    </location>
</feature>
<sequence>MAEAFNPRCCEAMIQMKPLDGAPSRMAIGRTMRAHTLRAALLSAYSELLHLSYRGHVSPAFDYLGYTYQPPQVDYYLYALVAMVLVASQLPKRIETVSAFVLWLLFLAAIVPSILMPHYTGYLSEKDALATSLGVAFVFCMVVVLVRRREPAVPLGAELPTNVFWLALIGVSLVSYLVVFSSIGVSLNAVSLSDVYDVREEYAAALGGSTLVAYLVNAQANVLNPAIIALGCLTRRWWAVGLALAGQLVLYSSTGFKTTLMVLPAILVVLLLYRYVSRPFGVILVAGIVAVICASWLLDVVRDDNVVTSLFVRRFLHTPGLLSAIYFAFFSEYDKVQLSHSILSGWIEYPYDLKLPFQISEWATGDPGRSMNANFVADGFAQFGWIGVAGAGLVLVVYLRLLDRAACGVPLPVSSAIMVLPSIALCNSSILTAMLSHGLVMAFIVLAMAKVVPQTSVSPGVKEGVVPGGQERILQADQR</sequence>
<reference evidence="2 3" key="1">
    <citation type="submission" date="2019-10" db="EMBL/GenBank/DDBJ databases">
        <title>Georgenia wutianyii sp. nov. and Georgenia yuyongxinii sp. nov. isolated from plateau pika (Ochotona curzoniae) in the Qinghai-Tibet plateau of China.</title>
        <authorList>
            <person name="Tian Z."/>
        </authorList>
    </citation>
    <scope>NUCLEOTIDE SEQUENCE [LARGE SCALE GENOMIC DNA]</scope>
    <source>
        <strain evidence="2 3">DSM 21501</strain>
    </source>
</reference>
<evidence type="ECO:0000313" key="3">
    <source>
        <dbReference type="Proteomes" id="UP000451860"/>
    </source>
</evidence>